<dbReference type="HOGENOM" id="CLU_003376_2_1_0"/>
<dbReference type="EMBL" id="AANZ01000021">
    <property type="protein sequence ID" value="EAQ78454.1"/>
    <property type="molecule type" value="Genomic_DNA"/>
</dbReference>
<dbReference type="PANTHER" id="PTHR10160:SF19">
    <property type="entry name" value="PROTON-TRANSLOCATING NAD(P)(+) TRANSHYDROGENASE"/>
    <property type="match status" value="1"/>
</dbReference>
<dbReference type="SMART" id="SM01003">
    <property type="entry name" value="AlaDh_PNT_N"/>
    <property type="match status" value="1"/>
</dbReference>
<dbReference type="InterPro" id="IPR007886">
    <property type="entry name" value="AlaDH/PNT_N"/>
</dbReference>
<accession>A3ZYM7</accession>
<dbReference type="SUPFAM" id="SSF51735">
    <property type="entry name" value="NAD(P)-binding Rossmann-fold domains"/>
    <property type="match status" value="1"/>
</dbReference>
<dbReference type="Proteomes" id="UP000004358">
    <property type="component" value="Unassembled WGS sequence"/>
</dbReference>
<evidence type="ECO:0000256" key="8">
    <source>
        <dbReference type="ARBA" id="ARBA00048202"/>
    </source>
</evidence>
<comment type="function">
    <text evidence="1">The transhydrogenation between NADH and NADP is coupled to respiration and ATP hydrolysis and functions as a proton pump across the membrane.</text>
</comment>
<dbReference type="RefSeq" id="WP_002655032.1">
    <property type="nucleotide sequence ID" value="NZ_CH672377.1"/>
</dbReference>
<proteinExistence type="inferred from homology"/>
<protein>
    <recommendedName>
        <fullName evidence="3">proton-translocating NAD(P)(+) transhydrogenase</fullName>
        <ecNumber evidence="3">7.1.1.1</ecNumber>
    </recommendedName>
</protein>
<dbReference type="AlphaFoldDB" id="A3ZYM7"/>
<sequence>MIIAVVRENFPGEQRVALIPASLAPLQKAGAEIIVETGAGVAAGFLDADYEAAGAKIVSSRADAFAQSDIVFQVRCLGANPEAGRDDLELVKPGQILVGGCDPLGNPAAIAEMAGKQTTQFALELIPRITRAQSMDILSSQATISGYRAVLIAAIELPKIFPMLMTAAGTLKPAKVFVIGAGVAGLQAIATAKRLGAVVLGYDVRKEAQEQIESLGGKAVDFHLESSGAQDKGGYAKDLGEDFYKKQREFMADTVRECDVVITTAAIPGKKSPLLVTTDAVNGMRPGSVLVDLAAERGGNIEPSQPDTRIEHNGVLILGPTNLAAEVPQHASQMFSSNITKFLLNMVKEKELAIDPADEIIASTMVARDGEVVHNRIREMLGLAAIEPPQPPAENDKIPLDDDQPAPPSEGNAT</sequence>
<dbReference type="OrthoDB" id="9804592at2"/>
<dbReference type="InterPro" id="IPR007698">
    <property type="entry name" value="AlaDH/PNT_NAD(H)-bd"/>
</dbReference>
<evidence type="ECO:0000256" key="2">
    <source>
        <dbReference type="ARBA" id="ARBA00005689"/>
    </source>
</evidence>
<comment type="similarity">
    <text evidence="2">Belongs to the AlaDH/PNT family.</text>
</comment>
<dbReference type="InterPro" id="IPR036291">
    <property type="entry name" value="NAD(P)-bd_dom_sf"/>
</dbReference>
<dbReference type="eggNOG" id="COG3288">
    <property type="taxonomic scope" value="Bacteria"/>
</dbReference>
<keyword evidence="5" id="KW-0521">NADP</keyword>
<evidence type="ECO:0000313" key="13">
    <source>
        <dbReference type="Proteomes" id="UP000004358"/>
    </source>
</evidence>
<dbReference type="STRING" id="314230.DSM3645_07176"/>
<dbReference type="SMART" id="SM01002">
    <property type="entry name" value="AlaDh_PNT_C"/>
    <property type="match status" value="1"/>
</dbReference>
<reference evidence="12 13" key="1">
    <citation type="submission" date="2006-02" db="EMBL/GenBank/DDBJ databases">
        <authorList>
            <person name="Amann R."/>
            <person name="Ferriera S."/>
            <person name="Johnson J."/>
            <person name="Kravitz S."/>
            <person name="Halpern A."/>
            <person name="Remington K."/>
            <person name="Beeson K."/>
            <person name="Tran B."/>
            <person name="Rogers Y.-H."/>
            <person name="Friedman R."/>
            <person name="Venter J.C."/>
        </authorList>
    </citation>
    <scope>NUCLEOTIDE SEQUENCE [LARGE SCALE GENOMIC DNA]</scope>
    <source>
        <strain evidence="12 13">DSM 3645</strain>
    </source>
</reference>
<dbReference type="GO" id="GO:0008750">
    <property type="term" value="F:proton-translocating NAD(P)+ transhydrogenase activity"/>
    <property type="evidence" value="ECO:0007669"/>
    <property type="project" value="UniProtKB-EC"/>
</dbReference>
<keyword evidence="6" id="KW-1278">Translocase</keyword>
<dbReference type="Gene3D" id="3.40.50.720">
    <property type="entry name" value="NAD(P)-binding Rossmann-like Domain"/>
    <property type="match status" value="2"/>
</dbReference>
<dbReference type="CDD" id="cd05304">
    <property type="entry name" value="Rubrum_tdh"/>
    <property type="match status" value="1"/>
</dbReference>
<dbReference type="EC" id="7.1.1.1" evidence="3"/>
<evidence type="ECO:0000256" key="4">
    <source>
        <dbReference type="ARBA" id="ARBA00022741"/>
    </source>
</evidence>
<dbReference type="GO" id="GO:0016491">
    <property type="term" value="F:oxidoreductase activity"/>
    <property type="evidence" value="ECO:0007669"/>
    <property type="project" value="InterPro"/>
</dbReference>
<evidence type="ECO:0000256" key="5">
    <source>
        <dbReference type="ARBA" id="ARBA00022857"/>
    </source>
</evidence>
<keyword evidence="7" id="KW-0520">NAD</keyword>
<dbReference type="Pfam" id="PF01262">
    <property type="entry name" value="AlaDh_PNT_C"/>
    <property type="match status" value="1"/>
</dbReference>
<dbReference type="SUPFAM" id="SSF52283">
    <property type="entry name" value="Formate/glycerate dehydrogenase catalytic domain-like"/>
    <property type="match status" value="1"/>
</dbReference>
<evidence type="ECO:0000259" key="10">
    <source>
        <dbReference type="SMART" id="SM01002"/>
    </source>
</evidence>
<comment type="caution">
    <text evidence="12">The sequence shown here is derived from an EMBL/GenBank/DDBJ whole genome shotgun (WGS) entry which is preliminary data.</text>
</comment>
<dbReference type="PROSITE" id="PS00837">
    <property type="entry name" value="ALADH_PNT_2"/>
    <property type="match status" value="1"/>
</dbReference>
<evidence type="ECO:0000256" key="7">
    <source>
        <dbReference type="ARBA" id="ARBA00023027"/>
    </source>
</evidence>
<evidence type="ECO:0000256" key="3">
    <source>
        <dbReference type="ARBA" id="ARBA00012943"/>
    </source>
</evidence>
<evidence type="ECO:0000259" key="11">
    <source>
        <dbReference type="SMART" id="SM01003"/>
    </source>
</evidence>
<feature type="domain" description="Alanine dehydrogenase/pyridine nucleotide transhydrogenase NAD(H)-binding" evidence="10">
    <location>
        <begin position="154"/>
        <end position="319"/>
    </location>
</feature>
<feature type="region of interest" description="Disordered" evidence="9">
    <location>
        <begin position="386"/>
        <end position="414"/>
    </location>
</feature>
<dbReference type="GO" id="GO:0005886">
    <property type="term" value="C:plasma membrane"/>
    <property type="evidence" value="ECO:0007669"/>
    <property type="project" value="TreeGrafter"/>
</dbReference>
<evidence type="ECO:0000313" key="12">
    <source>
        <dbReference type="EMBL" id="EAQ78454.1"/>
    </source>
</evidence>
<evidence type="ECO:0000256" key="6">
    <source>
        <dbReference type="ARBA" id="ARBA00022967"/>
    </source>
</evidence>
<evidence type="ECO:0000256" key="1">
    <source>
        <dbReference type="ARBA" id="ARBA00003943"/>
    </source>
</evidence>
<keyword evidence="4" id="KW-0547">Nucleotide-binding</keyword>
<feature type="domain" description="Alanine dehydrogenase/pyridine nucleotide transhydrogenase N-terminal" evidence="11">
    <location>
        <begin position="4"/>
        <end position="145"/>
    </location>
</feature>
<dbReference type="InterPro" id="IPR008143">
    <property type="entry name" value="Ala_DH/PNT_CS2"/>
</dbReference>
<dbReference type="Pfam" id="PF05222">
    <property type="entry name" value="AlaDh_PNT_N"/>
    <property type="match status" value="1"/>
</dbReference>
<dbReference type="GO" id="GO:0006740">
    <property type="term" value="P:NADPH regeneration"/>
    <property type="evidence" value="ECO:0007669"/>
    <property type="project" value="TreeGrafter"/>
</dbReference>
<comment type="catalytic activity">
    <reaction evidence="8">
        <text>NAD(+) + NADPH + H(+)(in) = NADH + NADP(+) + H(+)(out)</text>
        <dbReference type="Rhea" id="RHEA:47992"/>
        <dbReference type="ChEBI" id="CHEBI:15378"/>
        <dbReference type="ChEBI" id="CHEBI:57540"/>
        <dbReference type="ChEBI" id="CHEBI:57783"/>
        <dbReference type="ChEBI" id="CHEBI:57945"/>
        <dbReference type="ChEBI" id="CHEBI:58349"/>
        <dbReference type="EC" id="7.1.1.1"/>
    </reaction>
</comment>
<gene>
    <name evidence="12" type="ORF">DSM3645_07176</name>
</gene>
<name>A3ZYM7_9BACT</name>
<dbReference type="PANTHER" id="PTHR10160">
    <property type="entry name" value="NAD(P) TRANSHYDROGENASE"/>
    <property type="match status" value="1"/>
</dbReference>
<organism evidence="12 13">
    <name type="scientific">Blastopirellula marina DSM 3645</name>
    <dbReference type="NCBI Taxonomy" id="314230"/>
    <lineage>
        <taxon>Bacteria</taxon>
        <taxon>Pseudomonadati</taxon>
        <taxon>Planctomycetota</taxon>
        <taxon>Planctomycetia</taxon>
        <taxon>Pirellulales</taxon>
        <taxon>Pirellulaceae</taxon>
        <taxon>Blastopirellula</taxon>
    </lineage>
</organism>
<dbReference type="GO" id="GO:0050661">
    <property type="term" value="F:NADP binding"/>
    <property type="evidence" value="ECO:0007669"/>
    <property type="project" value="TreeGrafter"/>
</dbReference>
<evidence type="ECO:0000256" key="9">
    <source>
        <dbReference type="SAM" id="MobiDB-lite"/>
    </source>
</evidence>